<evidence type="ECO:0000259" key="5">
    <source>
        <dbReference type="PROSITE" id="PS51767"/>
    </source>
</evidence>
<keyword evidence="2 3" id="KW-0064">Aspartyl protease</keyword>
<dbReference type="PROSITE" id="PS00141">
    <property type="entry name" value="ASP_PROTEASE"/>
    <property type="match status" value="1"/>
</dbReference>
<feature type="signal peptide" evidence="4">
    <location>
        <begin position="1"/>
        <end position="26"/>
    </location>
</feature>
<dbReference type="Gene3D" id="2.40.70.10">
    <property type="entry name" value="Acid Proteases"/>
    <property type="match status" value="2"/>
</dbReference>
<proteinExistence type="inferred from homology"/>
<comment type="caution">
    <text evidence="6">The sequence shown here is derived from an EMBL/GenBank/DDBJ whole genome shotgun (WGS) entry which is preliminary data.</text>
</comment>
<dbReference type="InterPro" id="IPR021109">
    <property type="entry name" value="Peptidase_aspartic_dom_sf"/>
</dbReference>
<dbReference type="EMBL" id="SFCI01000001">
    <property type="protein sequence ID" value="TFY83992.1"/>
    <property type="molecule type" value="Genomic_DNA"/>
</dbReference>
<dbReference type="PRINTS" id="PR00792">
    <property type="entry name" value="PEPSIN"/>
</dbReference>
<dbReference type="AlphaFoldDB" id="A0A4Z0AA82"/>
<dbReference type="OrthoDB" id="771136at2759"/>
<dbReference type="SUPFAM" id="SSF50630">
    <property type="entry name" value="Acid proteases"/>
    <property type="match status" value="1"/>
</dbReference>
<dbReference type="GO" id="GO:0004190">
    <property type="term" value="F:aspartic-type endopeptidase activity"/>
    <property type="evidence" value="ECO:0007669"/>
    <property type="project" value="UniProtKB-KW"/>
</dbReference>
<dbReference type="GO" id="GO:0006508">
    <property type="term" value="P:proteolysis"/>
    <property type="evidence" value="ECO:0007669"/>
    <property type="project" value="UniProtKB-KW"/>
</dbReference>
<evidence type="ECO:0000313" key="7">
    <source>
        <dbReference type="Proteomes" id="UP000298061"/>
    </source>
</evidence>
<dbReference type="Pfam" id="PF00026">
    <property type="entry name" value="Asp"/>
    <property type="match status" value="1"/>
</dbReference>
<keyword evidence="7" id="KW-1185">Reference proteome</keyword>
<gene>
    <name evidence="6" type="ORF">EWM64_g21</name>
</gene>
<keyword evidence="3" id="KW-0645">Protease</keyword>
<protein>
    <recommendedName>
        <fullName evidence="5">Peptidase A1 domain-containing protein</fullName>
    </recommendedName>
</protein>
<dbReference type="PANTHER" id="PTHR47966">
    <property type="entry name" value="BETA-SITE APP-CLEAVING ENZYME, ISOFORM A-RELATED"/>
    <property type="match status" value="1"/>
</dbReference>
<feature type="chain" id="PRO_5021192609" description="Peptidase A1 domain-containing protein" evidence="4">
    <location>
        <begin position="27"/>
        <end position="364"/>
    </location>
</feature>
<evidence type="ECO:0000313" key="6">
    <source>
        <dbReference type="EMBL" id="TFY83992.1"/>
    </source>
</evidence>
<dbReference type="Proteomes" id="UP000298061">
    <property type="component" value="Unassembled WGS sequence"/>
</dbReference>
<evidence type="ECO:0000256" key="4">
    <source>
        <dbReference type="SAM" id="SignalP"/>
    </source>
</evidence>
<reference evidence="6 7" key="1">
    <citation type="submission" date="2019-02" db="EMBL/GenBank/DDBJ databases">
        <title>Genome sequencing of the rare red list fungi Hericium alpestre (H. flagellum).</title>
        <authorList>
            <person name="Buettner E."/>
            <person name="Kellner H."/>
        </authorList>
    </citation>
    <scope>NUCLEOTIDE SEQUENCE [LARGE SCALE GENOMIC DNA]</scope>
    <source>
        <strain evidence="6 7">DSM 108284</strain>
    </source>
</reference>
<dbReference type="InterPro" id="IPR033121">
    <property type="entry name" value="PEPTIDASE_A1"/>
</dbReference>
<dbReference type="InterPro" id="IPR034164">
    <property type="entry name" value="Pepsin-like_dom"/>
</dbReference>
<keyword evidence="4" id="KW-0732">Signal</keyword>
<dbReference type="PROSITE" id="PS51767">
    <property type="entry name" value="PEPTIDASE_A1"/>
    <property type="match status" value="1"/>
</dbReference>
<evidence type="ECO:0000256" key="1">
    <source>
        <dbReference type="ARBA" id="ARBA00007447"/>
    </source>
</evidence>
<dbReference type="PANTHER" id="PTHR47966:SF75">
    <property type="entry name" value="ENDOPEPTIDASE (CTSD), PUTATIVE (AFU_ORTHOLOGUE AFUA_4G07040)-RELATED"/>
    <property type="match status" value="1"/>
</dbReference>
<dbReference type="STRING" id="135208.A0A4Z0AA82"/>
<comment type="similarity">
    <text evidence="1 3">Belongs to the peptidase A1 family.</text>
</comment>
<sequence>MQSKQTFTKLLEAVIVAVSLSADIHAIPTHALDSQLDVRQVWQNETNHNSSEAVNILPRVNTVNVPLQAYQIEGQDAYYVAGFRGHRPGYHAGQSTSFQNLHQAWQIQYADGSRASGDVARDRVRIGNMAMAGFPIGMADTLTGNLRTSRDSGVAGFANGRRAATRTGGPAVLDALRDTGYIELSMVGIKLGRGAHGAAGTGRLTLGGYDATLFHGGNDMVTVHNTHAGGLWQVTLPSIRVGGTTVAHGTGILDTGAARITTSPHDAEAVHARIPGAAYTQGVFGLPCNTHAVVSFRIGNIRWGVNSRDLVGPAINNQGTVCLSQIQALGNKPVGTWTLGIPFLKNVYQILDSDNNDISLARLA</sequence>
<dbReference type="InterPro" id="IPR001969">
    <property type="entry name" value="Aspartic_peptidase_AS"/>
</dbReference>
<keyword evidence="3" id="KW-0378">Hydrolase</keyword>
<accession>A0A4Z0AA82</accession>
<evidence type="ECO:0000256" key="2">
    <source>
        <dbReference type="ARBA" id="ARBA00022750"/>
    </source>
</evidence>
<dbReference type="InterPro" id="IPR001461">
    <property type="entry name" value="Aspartic_peptidase_A1"/>
</dbReference>
<organism evidence="6 7">
    <name type="scientific">Hericium alpestre</name>
    <dbReference type="NCBI Taxonomy" id="135208"/>
    <lineage>
        <taxon>Eukaryota</taxon>
        <taxon>Fungi</taxon>
        <taxon>Dikarya</taxon>
        <taxon>Basidiomycota</taxon>
        <taxon>Agaricomycotina</taxon>
        <taxon>Agaricomycetes</taxon>
        <taxon>Russulales</taxon>
        <taxon>Hericiaceae</taxon>
        <taxon>Hericium</taxon>
    </lineage>
</organism>
<evidence type="ECO:0000256" key="3">
    <source>
        <dbReference type="RuleBase" id="RU000454"/>
    </source>
</evidence>
<name>A0A4Z0AA82_9AGAM</name>
<feature type="domain" description="Peptidase A1" evidence="5">
    <location>
        <begin position="54"/>
        <end position="361"/>
    </location>
</feature>
<dbReference type="CDD" id="cd05471">
    <property type="entry name" value="pepsin_like"/>
    <property type="match status" value="1"/>
</dbReference>